<dbReference type="GO" id="GO:0016874">
    <property type="term" value="F:ligase activity"/>
    <property type="evidence" value="ECO:0007669"/>
    <property type="project" value="UniProtKB-KW"/>
</dbReference>
<dbReference type="SUPFAM" id="SSF56059">
    <property type="entry name" value="Glutathione synthetase ATP-binding domain-like"/>
    <property type="match status" value="1"/>
</dbReference>
<sequence length="404" mass="45015">MQSNEHTEPLLGLAKLMRMAYSGSDLAPLGTQLIERAETESGGHALMDLSTILQLRGNRDLALSTQAQAIESQQIYSPPTAADQVTVRLLAIMGVGDLMSNTPVEFLLEDSDVALDIVYVTQNQPLPADLPDHDVLFVAIAQSDQNMPLLKQIDAAIATWPRPVLNRPDRIALMSRNEACVLLKSAPGIEMPITARISRQTLQQIADGELPLTEILEDGVFPIIVRPVDSHAGKDLDKIDSSTVLVSYLQNMPNEEFYISRFVDYRGQDGLFRKYRIVLIDGKPFVCHVGISEHWMVHYLNAGMAENAEKRAEEERFMIDFDSGFARKHAEAFRAINERAGLDYLGIDCGETADGKLLIFEIDSCMIVHAIDPVDIFPYKQPQMRKVFSAFRQMLLNAMQRSAA</sequence>
<keyword evidence="2" id="KW-1185">Reference proteome</keyword>
<proteinExistence type="predicted"/>
<organism evidence="1 2">
    <name type="scientific">Methylobacter tundripaludum</name>
    <dbReference type="NCBI Taxonomy" id="173365"/>
    <lineage>
        <taxon>Bacteria</taxon>
        <taxon>Pseudomonadati</taxon>
        <taxon>Pseudomonadota</taxon>
        <taxon>Gammaproteobacteria</taxon>
        <taxon>Methylococcales</taxon>
        <taxon>Methylococcaceae</taxon>
        <taxon>Methylobacter</taxon>
    </lineage>
</organism>
<dbReference type="Proteomes" id="UP000238071">
    <property type="component" value="Unassembled WGS sequence"/>
</dbReference>
<dbReference type="AlphaFoldDB" id="A0A2S6H324"/>
<dbReference type="EMBL" id="PTIY01000006">
    <property type="protein sequence ID" value="PPK71853.1"/>
    <property type="molecule type" value="Genomic_DNA"/>
</dbReference>
<protein>
    <submittedName>
        <fullName evidence="1">Glutathione synthase/RimK-type ligase-like ATP-grasp enzyme</fullName>
    </submittedName>
</protein>
<dbReference type="OrthoDB" id="5297883at2"/>
<reference evidence="1 2" key="1">
    <citation type="submission" date="2018-02" db="EMBL/GenBank/DDBJ databases">
        <title>Subsurface microbial communities from deep shales in Ohio and West Virginia, USA.</title>
        <authorList>
            <person name="Wrighton K."/>
        </authorList>
    </citation>
    <scope>NUCLEOTIDE SEQUENCE [LARGE SCALE GENOMIC DNA]</scope>
    <source>
        <strain evidence="1 2">OWC-G53F</strain>
    </source>
</reference>
<dbReference type="RefSeq" id="WP_104423724.1">
    <property type="nucleotide sequence ID" value="NZ_PTIY01000006.1"/>
</dbReference>
<accession>A0A2S6H324</accession>
<comment type="caution">
    <text evidence="1">The sequence shown here is derived from an EMBL/GenBank/DDBJ whole genome shotgun (WGS) entry which is preliminary data.</text>
</comment>
<gene>
    <name evidence="1" type="ORF">B0F88_106206</name>
</gene>
<evidence type="ECO:0000313" key="2">
    <source>
        <dbReference type="Proteomes" id="UP000238071"/>
    </source>
</evidence>
<evidence type="ECO:0000313" key="1">
    <source>
        <dbReference type="EMBL" id="PPK71853.1"/>
    </source>
</evidence>
<keyword evidence="1" id="KW-0436">Ligase</keyword>
<name>A0A2S6H324_9GAMM</name>